<evidence type="ECO:0008006" key="8">
    <source>
        <dbReference type="Google" id="ProtNLM"/>
    </source>
</evidence>
<evidence type="ECO:0000256" key="3">
    <source>
        <dbReference type="ARBA" id="ARBA00022840"/>
    </source>
</evidence>
<evidence type="ECO:0000313" key="7">
    <source>
        <dbReference type="EMBL" id="AGG11500.1"/>
    </source>
</evidence>
<dbReference type="GO" id="GO:0032981">
    <property type="term" value="P:mitochondrial respiratory chain complex I assembly"/>
    <property type="evidence" value="ECO:0007669"/>
    <property type="project" value="TreeGrafter"/>
</dbReference>
<dbReference type="VEuPathDB" id="TriTrypDB:PCON_0024070"/>
<keyword evidence="1" id="KW-0479">Metal-binding</keyword>
<evidence type="ECO:0000256" key="1">
    <source>
        <dbReference type="ARBA" id="ARBA00022723"/>
    </source>
</evidence>
<reference evidence="7" key="1">
    <citation type="journal article" date="2013" name="Curr. Biol.">
        <title>Paratrypanosoma is a novel early-branching trypanosomatid.</title>
        <authorList>
            <person name="Flegontov P."/>
            <person name="Votypka J."/>
            <person name="Skalicky T."/>
            <person name="Logacheva M.D."/>
            <person name="Penin A.A."/>
            <person name="Tanifuji G."/>
            <person name="Onodera N.T."/>
            <person name="Kondrashov A.S."/>
            <person name="Volf P."/>
            <person name="Archibald J.M."/>
            <person name="Lukes J."/>
        </authorList>
    </citation>
    <scope>NUCLEOTIDE SEQUENCE</scope>
    <source>
        <strain evidence="7">CUL13</strain>
    </source>
</reference>
<dbReference type="SUPFAM" id="SSF52540">
    <property type="entry name" value="P-loop containing nucleoside triphosphate hydrolases"/>
    <property type="match status" value="1"/>
</dbReference>
<dbReference type="GO" id="GO:0051539">
    <property type="term" value="F:4 iron, 4 sulfur cluster binding"/>
    <property type="evidence" value="ECO:0007669"/>
    <property type="project" value="TreeGrafter"/>
</dbReference>
<dbReference type="PANTHER" id="PTHR42961">
    <property type="entry name" value="IRON-SULFUR PROTEIN NUBPL"/>
    <property type="match status" value="1"/>
</dbReference>
<dbReference type="InterPro" id="IPR033756">
    <property type="entry name" value="YlxH/NBP35"/>
</dbReference>
<dbReference type="GO" id="GO:0016226">
    <property type="term" value="P:iron-sulfur cluster assembly"/>
    <property type="evidence" value="ECO:0007669"/>
    <property type="project" value="InterPro"/>
</dbReference>
<dbReference type="GO" id="GO:0046872">
    <property type="term" value="F:metal ion binding"/>
    <property type="evidence" value="ECO:0007669"/>
    <property type="project" value="UniProtKB-KW"/>
</dbReference>
<dbReference type="GO" id="GO:0140663">
    <property type="term" value="F:ATP-dependent FeS chaperone activity"/>
    <property type="evidence" value="ECO:0007669"/>
    <property type="project" value="InterPro"/>
</dbReference>
<dbReference type="InterPro" id="IPR027417">
    <property type="entry name" value="P-loop_NTPase"/>
</dbReference>
<name>U3LNB3_9TRYP</name>
<proteinExistence type="inferred from homology"/>
<dbReference type="AlphaFoldDB" id="U3LNB3"/>
<feature type="non-terminal residue" evidence="7">
    <location>
        <position position="399"/>
    </location>
</feature>
<accession>U3LNB3</accession>
<dbReference type="GO" id="GO:0005524">
    <property type="term" value="F:ATP binding"/>
    <property type="evidence" value="ECO:0007669"/>
    <property type="project" value="UniProtKB-KW"/>
</dbReference>
<sequence>MDRGVDVPNWVTEAGNGVCWRLGVGFYLGGEGGEKWVLRNLRPLWAEMLNRAAAPWPVSTSRVHASVFVCVGVARIRQRTRPGGLIRLRLARGALGGTVVRCVITPMKAFSRVKIPGVKNVITLCSAKGGVGKSTCSANVALALKNLGFRVGLVDADITGPSIPTMMGIDSAQVETYRVAGSDRFGPPMNFGVKVMSMGLLVPYDEAIAVRGPMVNKYIRALLFQTDWDDLDYLVIDMPPGTNDVHLTITQEVVLTGAVIVSTPQQIALVDVRRGIDMFAAVNVPVLGLVENMSYFMCGTCSTKHYLFGEGGVRRMADELQLPFLGEVPFVPRIMSDTDCGAPPALRGDATLDCARPFYQLATSIDQAIADLLQSETCGNGRASATAGASVGPSITFEK</sequence>
<evidence type="ECO:0000256" key="6">
    <source>
        <dbReference type="ARBA" id="ARBA00024036"/>
    </source>
</evidence>
<dbReference type="PANTHER" id="PTHR42961:SF2">
    <property type="entry name" value="IRON-SULFUR PROTEIN NUBPL"/>
    <property type="match status" value="1"/>
</dbReference>
<dbReference type="CDD" id="cd02037">
    <property type="entry name" value="Mrp_NBP35"/>
    <property type="match status" value="1"/>
</dbReference>
<keyword evidence="4" id="KW-0408">Iron</keyword>
<dbReference type="InterPro" id="IPR019591">
    <property type="entry name" value="Mrp/NBP35_ATP-bd"/>
</dbReference>
<dbReference type="InterPro" id="IPR044304">
    <property type="entry name" value="NUBPL-like"/>
</dbReference>
<dbReference type="Gene3D" id="3.40.50.300">
    <property type="entry name" value="P-loop containing nucleotide triphosphate hydrolases"/>
    <property type="match status" value="1"/>
</dbReference>
<dbReference type="FunFam" id="3.40.50.300:FF:001119">
    <property type="entry name" value="Iron-sulfur cluster carrier protein"/>
    <property type="match status" value="1"/>
</dbReference>
<evidence type="ECO:0000256" key="5">
    <source>
        <dbReference type="ARBA" id="ARBA00023014"/>
    </source>
</evidence>
<evidence type="ECO:0000256" key="2">
    <source>
        <dbReference type="ARBA" id="ARBA00022741"/>
    </source>
</evidence>
<dbReference type="HAMAP" id="MF_02040">
    <property type="entry name" value="Mrp_NBP35"/>
    <property type="match status" value="1"/>
</dbReference>
<keyword evidence="5" id="KW-0411">Iron-sulfur</keyword>
<dbReference type="Pfam" id="PF10609">
    <property type="entry name" value="ParA"/>
    <property type="match status" value="1"/>
</dbReference>
<dbReference type="EMBL" id="KC534731">
    <property type="protein sequence ID" value="AGG11500.1"/>
    <property type="molecule type" value="Genomic_DNA"/>
</dbReference>
<evidence type="ECO:0000256" key="4">
    <source>
        <dbReference type="ARBA" id="ARBA00023004"/>
    </source>
</evidence>
<comment type="similarity">
    <text evidence="6">Belongs to the Mrp/NBP35 ATP-binding proteins family.</text>
</comment>
<keyword evidence="2" id="KW-0547">Nucleotide-binding</keyword>
<organism evidence="7">
    <name type="scientific">Paratrypanosoma confusum</name>
    <dbReference type="NCBI Taxonomy" id="1470209"/>
    <lineage>
        <taxon>Eukaryota</taxon>
        <taxon>Discoba</taxon>
        <taxon>Euglenozoa</taxon>
        <taxon>Kinetoplastea</taxon>
        <taxon>Metakinetoplastina</taxon>
        <taxon>Trypanosomatida</taxon>
        <taxon>Trypanosomatidae</taxon>
        <taxon>Paratrypanosoma</taxon>
    </lineage>
</organism>
<protein>
    <recommendedName>
        <fullName evidence="8">MIP18 family-like domain-containing protein</fullName>
    </recommendedName>
</protein>
<keyword evidence="3" id="KW-0067">ATP-binding</keyword>
<dbReference type="GO" id="GO:0005739">
    <property type="term" value="C:mitochondrion"/>
    <property type="evidence" value="ECO:0007669"/>
    <property type="project" value="TreeGrafter"/>
</dbReference>